<feature type="domain" description="4Fe-4S ferredoxin-type" evidence="5">
    <location>
        <begin position="85"/>
        <end position="114"/>
    </location>
</feature>
<comment type="caution">
    <text evidence="6">The sequence shown here is derived from an EMBL/GenBank/DDBJ whole genome shotgun (WGS) entry which is preliminary data.</text>
</comment>
<keyword evidence="4" id="KW-0411">Iron-sulfur</keyword>
<gene>
    <name evidence="6" type="ORF">CCAL9337_03660</name>
</gene>
<dbReference type="InterPro" id="IPR050954">
    <property type="entry name" value="ET_IronSulfur_Cluster-Binding"/>
</dbReference>
<proteinExistence type="predicted"/>
<reference evidence="6 7" key="1">
    <citation type="submission" date="2015-08" db="EMBL/GenBank/DDBJ databases">
        <title>Comparative genomics of the Campylobacter concisus group.</title>
        <authorList>
            <person name="Yee E."/>
            <person name="Chapman M.H."/>
            <person name="Huynh S."/>
            <person name="Bono J.L."/>
            <person name="On S.L."/>
            <person name="St Leger J."/>
            <person name="Foster G."/>
            <person name="Parker C.T."/>
            <person name="Miller W.G."/>
        </authorList>
    </citation>
    <scope>NUCLEOTIDE SEQUENCE [LARGE SCALE GENOMIC DNA]</scope>
    <source>
        <strain evidence="6 7">RM9337</strain>
    </source>
</reference>
<evidence type="ECO:0000313" key="7">
    <source>
        <dbReference type="Proteomes" id="UP000650616"/>
    </source>
</evidence>
<dbReference type="PANTHER" id="PTHR43177:SF3">
    <property type="entry name" value="PROTEIN NRFC HOMOLOG"/>
    <property type="match status" value="1"/>
</dbReference>
<dbReference type="GO" id="GO:0051539">
    <property type="term" value="F:4 iron, 4 sulfur cluster binding"/>
    <property type="evidence" value="ECO:0007669"/>
    <property type="project" value="UniProtKB-KW"/>
</dbReference>
<keyword evidence="7" id="KW-1185">Reference proteome</keyword>
<dbReference type="Gene3D" id="3.30.70.20">
    <property type="match status" value="2"/>
</dbReference>
<dbReference type="PROSITE" id="PS00198">
    <property type="entry name" value="4FE4S_FER_1"/>
    <property type="match status" value="1"/>
</dbReference>
<evidence type="ECO:0000256" key="2">
    <source>
        <dbReference type="ARBA" id="ARBA00022723"/>
    </source>
</evidence>
<dbReference type="PANTHER" id="PTHR43177">
    <property type="entry name" value="PROTEIN NRFC"/>
    <property type="match status" value="1"/>
</dbReference>
<dbReference type="AlphaFoldDB" id="A0AAW3ZX86"/>
<dbReference type="EMBL" id="LIWG01000003">
    <property type="protein sequence ID" value="MBE3607826.1"/>
    <property type="molecule type" value="Genomic_DNA"/>
</dbReference>
<name>A0AAW3ZX86_9BACT</name>
<protein>
    <submittedName>
        <fullName evidence="6">4Fe-4S dicluster domain-containing protein</fullName>
    </submittedName>
</protein>
<accession>A0AAW3ZX86</accession>
<keyword evidence="2" id="KW-0479">Metal-binding</keyword>
<evidence type="ECO:0000256" key="4">
    <source>
        <dbReference type="ARBA" id="ARBA00023014"/>
    </source>
</evidence>
<dbReference type="RefSeq" id="WP_169936758.1">
    <property type="nucleotide sequence ID" value="NZ_CP012545.1"/>
</dbReference>
<dbReference type="SUPFAM" id="SSF54862">
    <property type="entry name" value="4Fe-4S ferredoxins"/>
    <property type="match status" value="1"/>
</dbReference>
<keyword evidence="1" id="KW-0004">4Fe-4S</keyword>
<evidence type="ECO:0000256" key="1">
    <source>
        <dbReference type="ARBA" id="ARBA00022485"/>
    </source>
</evidence>
<dbReference type="GO" id="GO:0046872">
    <property type="term" value="F:metal ion binding"/>
    <property type="evidence" value="ECO:0007669"/>
    <property type="project" value="UniProtKB-KW"/>
</dbReference>
<keyword evidence="3" id="KW-0408">Iron</keyword>
<organism evidence="6 7">
    <name type="scientific">Campylobacter californiensis</name>
    <dbReference type="NCBI Taxonomy" id="1032243"/>
    <lineage>
        <taxon>Bacteria</taxon>
        <taxon>Pseudomonadati</taxon>
        <taxon>Campylobacterota</taxon>
        <taxon>Epsilonproteobacteria</taxon>
        <taxon>Campylobacterales</taxon>
        <taxon>Campylobacteraceae</taxon>
        <taxon>Campylobacter</taxon>
    </lineage>
</organism>
<sequence>MSEFNQNNRLKFYCDNDRCIDCNGCAVACDEAHELPIGVRRRRVITLNEGVIGKEVSTSIACMHCEDAPCSLVCPVDCFVIRPDGIVLHDKEVCIGCGYCLYACPFGAPQFPREGVFGAKGSMDKCTMCAGGVNIQTNSEHEFEEYGQNRIAEGKVPVCAAMCSTKALLVGESDIIEQIYLDRVSARGYGVKNIKESPTWKIAYYTKDRV</sequence>
<dbReference type="NCBIfam" id="NF038355">
    <property type="entry name" value="FDH3_beta"/>
    <property type="match status" value="1"/>
</dbReference>
<evidence type="ECO:0000256" key="3">
    <source>
        <dbReference type="ARBA" id="ARBA00023004"/>
    </source>
</evidence>
<dbReference type="InterPro" id="IPR017896">
    <property type="entry name" value="4Fe4S_Fe-S-bd"/>
</dbReference>
<evidence type="ECO:0000259" key="5">
    <source>
        <dbReference type="PROSITE" id="PS51379"/>
    </source>
</evidence>
<feature type="domain" description="4Fe-4S ferredoxin-type" evidence="5">
    <location>
        <begin position="10"/>
        <end position="38"/>
    </location>
</feature>
<evidence type="ECO:0000313" key="6">
    <source>
        <dbReference type="EMBL" id="MBE3607826.1"/>
    </source>
</evidence>
<feature type="domain" description="4Fe-4S ferredoxin-type" evidence="5">
    <location>
        <begin position="52"/>
        <end position="84"/>
    </location>
</feature>
<dbReference type="Proteomes" id="UP000650616">
    <property type="component" value="Unassembled WGS sequence"/>
</dbReference>
<dbReference type="CDD" id="cd16371">
    <property type="entry name" value="DMSOR_beta_like"/>
    <property type="match status" value="1"/>
</dbReference>
<dbReference type="PROSITE" id="PS51379">
    <property type="entry name" value="4FE4S_FER_2"/>
    <property type="match status" value="3"/>
</dbReference>
<dbReference type="Pfam" id="PF13247">
    <property type="entry name" value="Fer4_11"/>
    <property type="match status" value="1"/>
</dbReference>
<dbReference type="InterPro" id="IPR017900">
    <property type="entry name" value="4Fe4S_Fe_S_CS"/>
</dbReference>